<gene>
    <name evidence="3" type="ORF">FIU01_09165</name>
</gene>
<keyword evidence="1" id="KW-0732">Signal</keyword>
<evidence type="ECO:0000313" key="4">
    <source>
        <dbReference type="Proteomes" id="UP000311008"/>
    </source>
</evidence>
<name>A0A5B8CTV5_9PROT</name>
<accession>A0A5B8CTV5</accession>
<feature type="signal peptide" evidence="1">
    <location>
        <begin position="1"/>
        <end position="18"/>
    </location>
</feature>
<evidence type="ECO:0000313" key="3">
    <source>
        <dbReference type="EMBL" id="QDC44683.1"/>
    </source>
</evidence>
<dbReference type="AlphaFoldDB" id="A0A5B8CTV5"/>
<evidence type="ECO:0000256" key="1">
    <source>
        <dbReference type="SAM" id="SignalP"/>
    </source>
</evidence>
<dbReference type="OrthoDB" id="8563232at2"/>
<dbReference type="RefSeq" id="WP_140004013.1">
    <property type="nucleotide sequence ID" value="NZ_CP040946.1"/>
</dbReference>
<dbReference type="EMBL" id="CP040946">
    <property type="protein sequence ID" value="QDC44683.1"/>
    <property type="molecule type" value="Genomic_DNA"/>
</dbReference>
<dbReference type="KEGG" id="mmec:FIU01_09165"/>
<proteinExistence type="predicted"/>
<dbReference type="InterPro" id="IPR013424">
    <property type="entry name" value="Ice-binding_C"/>
</dbReference>
<dbReference type="Pfam" id="PF07589">
    <property type="entry name" value="PEP-CTERM"/>
    <property type="match status" value="1"/>
</dbReference>
<evidence type="ECO:0000259" key="2">
    <source>
        <dbReference type="Pfam" id="PF07589"/>
    </source>
</evidence>
<feature type="chain" id="PRO_5023144984" evidence="1">
    <location>
        <begin position="19"/>
        <end position="255"/>
    </location>
</feature>
<feature type="domain" description="Ice-binding protein C-terminal" evidence="2">
    <location>
        <begin position="229"/>
        <end position="252"/>
    </location>
</feature>
<reference evidence="4" key="1">
    <citation type="journal article" date="2019" name="ISME J.">
        <title>Evolution in action: habitat transition from sediment to the pelagial leads to genome streamlining in Methylophilaceae.</title>
        <authorList>
            <person name="Salcher M."/>
            <person name="Schaefle D."/>
            <person name="Kaspar M."/>
            <person name="Neuenschwander S.M."/>
            <person name="Ghai R."/>
        </authorList>
    </citation>
    <scope>NUCLEOTIDE SEQUENCE [LARGE SCALE GENOMIC DNA]</scope>
    <source>
        <strain evidence="4">MMS-M-51</strain>
    </source>
</reference>
<sequence length="255" mass="26436">MKKISLIAALLLSSQANAALNAGDIMFTSFNADEDGLSFVTFVDIAANTTIYFSDNEWTGSAFNTGESFNQWVSSSVVTAGTVVRFADYDKATLNASTGTLSRATVSGSSNWGISNSGETVYAYLGSSASSATTFLTAITNGTFATDGSLTDTGLTAGVNAMQLTSKAGASSNPDYAEYNGVRDGLSNFTDYKAQVANVNNWNVDTVNNSASAALIPNTTAFTVAVVTPVPEADSVAMLLAGLGVLALVRRRQSL</sequence>
<protein>
    <submittedName>
        <fullName evidence="3">PEP-CTERM sorting domain-containing protein</fullName>
    </submittedName>
</protein>
<keyword evidence="4" id="KW-1185">Reference proteome</keyword>
<dbReference type="Proteomes" id="UP000311008">
    <property type="component" value="Chromosome"/>
</dbReference>
<organism evidence="3 4">
    <name type="scientific">Methylophilus medardicus</name>
    <dbReference type="NCBI Taxonomy" id="2588534"/>
    <lineage>
        <taxon>Bacteria</taxon>
        <taxon>Pseudomonadati</taxon>
        <taxon>Pseudomonadota</taxon>
        <taxon>Betaproteobacteria</taxon>
        <taxon>Nitrosomonadales</taxon>
        <taxon>Methylophilaceae</taxon>
        <taxon>Methylophilus</taxon>
    </lineage>
</organism>